<name>A0A9P6Y8W2_RHIOR</name>
<organism evidence="2 3">
    <name type="scientific">Rhizopus oryzae</name>
    <name type="common">Mucormycosis agent</name>
    <name type="synonym">Rhizopus arrhizus var. delemar</name>
    <dbReference type="NCBI Taxonomy" id="64495"/>
    <lineage>
        <taxon>Eukaryota</taxon>
        <taxon>Fungi</taxon>
        <taxon>Fungi incertae sedis</taxon>
        <taxon>Mucoromycota</taxon>
        <taxon>Mucoromycotina</taxon>
        <taxon>Mucoromycetes</taxon>
        <taxon>Mucorales</taxon>
        <taxon>Mucorineae</taxon>
        <taxon>Rhizopodaceae</taxon>
        <taxon>Rhizopus</taxon>
    </lineage>
</organism>
<feature type="coiled-coil region" evidence="1">
    <location>
        <begin position="153"/>
        <end position="187"/>
    </location>
</feature>
<comment type="caution">
    <text evidence="2">The sequence shown here is derived from an EMBL/GenBank/DDBJ whole genome shotgun (WGS) entry which is preliminary data.</text>
</comment>
<proteinExistence type="predicted"/>
<dbReference type="OrthoDB" id="2229540at2759"/>
<dbReference type="Proteomes" id="UP000717996">
    <property type="component" value="Unassembled WGS sequence"/>
</dbReference>
<evidence type="ECO:0000313" key="3">
    <source>
        <dbReference type="Proteomes" id="UP000717996"/>
    </source>
</evidence>
<dbReference type="EMBL" id="JAANIT010001093">
    <property type="protein sequence ID" value="KAG1542290.1"/>
    <property type="molecule type" value="Genomic_DNA"/>
</dbReference>
<protein>
    <submittedName>
        <fullName evidence="2">Uncharacterized protein</fullName>
    </submittedName>
</protein>
<gene>
    <name evidence="2" type="ORF">G6F51_007363</name>
</gene>
<evidence type="ECO:0000313" key="2">
    <source>
        <dbReference type="EMBL" id="KAG1542290.1"/>
    </source>
</evidence>
<sequence length="200" mass="22950">MVSAPTDDYIKWAQKAYPDEKTKLFPMSPERLCLFIKYTNIPTAFIPHLISHLSTHPKHGSEWCVKVRGHPALVELLSTPTKDHTKAVGKQPSSTIKTSQCVVVEGEKAKGYMIISDKNHAATVLNPPKRRSLPFPPRPGEERKRLLRKWQEESSLLEKNESLKNELSQKEKEIDRLNAILDQYRKVLIDQPEQECFILL</sequence>
<dbReference type="AlphaFoldDB" id="A0A9P6Y8W2"/>
<accession>A0A9P6Y8W2</accession>
<keyword evidence="1" id="KW-0175">Coiled coil</keyword>
<evidence type="ECO:0000256" key="1">
    <source>
        <dbReference type="SAM" id="Coils"/>
    </source>
</evidence>
<reference evidence="2" key="1">
    <citation type="journal article" date="2020" name="Microb. Genom.">
        <title>Genetic diversity of clinical and environmental Mucorales isolates obtained from an investigation of mucormycosis cases among solid organ transplant recipients.</title>
        <authorList>
            <person name="Nguyen M.H."/>
            <person name="Kaul D."/>
            <person name="Muto C."/>
            <person name="Cheng S.J."/>
            <person name="Richter R.A."/>
            <person name="Bruno V.M."/>
            <person name="Liu G."/>
            <person name="Beyhan S."/>
            <person name="Sundermann A.J."/>
            <person name="Mounaud S."/>
            <person name="Pasculle A.W."/>
            <person name="Nierman W.C."/>
            <person name="Driscoll E."/>
            <person name="Cumbie R."/>
            <person name="Clancy C.J."/>
            <person name="Dupont C.L."/>
        </authorList>
    </citation>
    <scope>NUCLEOTIDE SEQUENCE</scope>
    <source>
        <strain evidence="2">GL16</strain>
    </source>
</reference>